<dbReference type="KEGG" id="kpin:30175204"/>
<sequence length="843" mass="94309">MPNKRNADFSGGSKYFTRSTKESSASSNRNGSCQGNTSNLKKKDRRSKLNSEFSEDYNDSQEARPDESERETHQDETLESSYTSKGRKATKLSKSVIELIRPVPTRRSLRLVHQESMDITPPNYAESSSSEEDVEPECPDESDEEVQLNEEEVKLGLTERSSTSDLTEILSLSSHIAQQDNSNSAKSFKRNLAGHSTSKGRSTPASLPEGAEEASMSRNAVETISPTSSHPLAEAHLSESSRRNNVDDQMFSGGRTYLIAKNPKYKSRTHDENNEISEEFDNLPSGTPSEIAMLQTTARQESQEDFKWADDGSDLTSLSGRSQHEDCQSGCCDHLSQVYGDERDDSERLRWPKMMKHDVPCDPGWLASDHEEETENCTHESLSEYESRDLAGTPPPFEDDVEEDVIEFGVYSQDHKTVSETQEISSETFEREEKNDNPPGLEKENGITPDVAHLRLDTLQLLEESVARVALPDDSLVPILVNQRDNSIQESNCEGDTTSIREAKERPVLPDEVTWDQGTGKHEVGPSLQDSDEMDVDQQLTVESELGNEVGTSRCMTSLEQLEEVTRTSHTGLLYSTEHPLRKPQEHEVKEIDFMRNQSSLIATPSQSTLHTEAQTVVLPAIQVTSPQGTTRVFPDIHDLSLQHNIPLPEVPKSDSENPILSTDSAFQAKAQDFPLINTENLDLLALVAFHEARQARIQPGDGPTYWSDIVGTTPYEPINRNFSFDQMGSTKYGPGSQRKASCDTQIIELSSDSDCPSSYNNRGRDQQSKQAQNIRGGRGGRRGRARGIRGAARGTARGQANSKKPVQEEQEEEEEEVQQRLYRREHEEHEEGEERSHRSQSY</sequence>
<feature type="compositionally biased region" description="Acidic residues" evidence="1">
    <location>
        <begin position="397"/>
        <end position="406"/>
    </location>
</feature>
<feature type="compositionally biased region" description="Basic and acidic residues" evidence="1">
    <location>
        <begin position="61"/>
        <end position="76"/>
    </location>
</feature>
<feature type="region of interest" description="Disordered" evidence="1">
    <location>
        <begin position="513"/>
        <end position="533"/>
    </location>
</feature>
<dbReference type="RefSeq" id="XP_019008280.1">
    <property type="nucleotide sequence ID" value="XM_019158534.1"/>
</dbReference>
<feature type="compositionally biased region" description="Basic and acidic residues" evidence="1">
    <location>
        <begin position="236"/>
        <end position="246"/>
    </location>
</feature>
<accession>A0A1B9HUW7</accession>
<name>A0A1B9HUW7_9TREE</name>
<feature type="compositionally biased region" description="Basic residues" evidence="1">
    <location>
        <begin position="779"/>
        <end position="788"/>
    </location>
</feature>
<feature type="compositionally biased region" description="Polar residues" evidence="1">
    <location>
        <begin position="284"/>
        <end position="300"/>
    </location>
</feature>
<feature type="region of interest" description="Disordered" evidence="1">
    <location>
        <begin position="1"/>
        <end position="147"/>
    </location>
</feature>
<feature type="compositionally biased region" description="Polar residues" evidence="1">
    <location>
        <begin position="175"/>
        <end position="186"/>
    </location>
</feature>
<dbReference type="EMBL" id="KV700117">
    <property type="protein sequence ID" value="OCF47061.1"/>
    <property type="molecule type" value="Genomic_DNA"/>
</dbReference>
<evidence type="ECO:0000313" key="2">
    <source>
        <dbReference type="EMBL" id="OCF47061.1"/>
    </source>
</evidence>
<reference evidence="2" key="3">
    <citation type="submission" date="2016-07" db="EMBL/GenBank/DDBJ databases">
        <title>Evolution of pathogenesis and genome organization in the Tremellales.</title>
        <authorList>
            <person name="Cuomo C."/>
            <person name="Litvintseva A."/>
            <person name="Heitman J."/>
            <person name="Chen Y."/>
            <person name="Sun S."/>
            <person name="Springer D."/>
            <person name="Dromer F."/>
            <person name="Young S."/>
            <person name="Zeng Q."/>
            <person name="Chapman S."/>
            <person name="Gujja S."/>
            <person name="Saif S."/>
            <person name="Birren B."/>
        </authorList>
    </citation>
    <scope>NUCLEOTIDE SEQUENCE</scope>
    <source>
        <strain evidence="2">CBS 10737</strain>
    </source>
</reference>
<dbReference type="GeneID" id="30175204"/>
<organism evidence="2">
    <name type="scientific">Kwoniella pini CBS 10737</name>
    <dbReference type="NCBI Taxonomy" id="1296096"/>
    <lineage>
        <taxon>Eukaryota</taxon>
        <taxon>Fungi</taxon>
        <taxon>Dikarya</taxon>
        <taxon>Basidiomycota</taxon>
        <taxon>Agaricomycotina</taxon>
        <taxon>Tremellomycetes</taxon>
        <taxon>Tremellales</taxon>
        <taxon>Cryptococcaceae</taxon>
        <taxon>Kwoniella</taxon>
    </lineage>
</organism>
<feature type="compositionally biased region" description="Polar residues" evidence="1">
    <location>
        <begin position="194"/>
        <end position="205"/>
    </location>
</feature>
<protein>
    <submittedName>
        <fullName evidence="2">Uncharacterized protein</fullName>
    </submittedName>
</protein>
<dbReference type="EMBL" id="CP144520">
    <property type="protein sequence ID" value="WWC68149.1"/>
    <property type="molecule type" value="Genomic_DNA"/>
</dbReference>
<feature type="compositionally biased region" description="Basic and acidic residues" evidence="1">
    <location>
        <begin position="823"/>
        <end position="843"/>
    </location>
</feature>
<keyword evidence="4" id="KW-1185">Reference proteome</keyword>
<feature type="compositionally biased region" description="Polar residues" evidence="1">
    <location>
        <begin position="16"/>
        <end position="39"/>
    </location>
</feature>
<feature type="compositionally biased region" description="Basic and acidic residues" evidence="1">
    <location>
        <begin position="301"/>
        <end position="310"/>
    </location>
</feature>
<dbReference type="AlphaFoldDB" id="A0A1B9HUW7"/>
<proteinExistence type="predicted"/>
<feature type="compositionally biased region" description="Polar residues" evidence="1">
    <location>
        <begin position="751"/>
        <end position="762"/>
    </location>
</feature>
<reference evidence="2" key="1">
    <citation type="submission" date="2013-07" db="EMBL/GenBank/DDBJ databases">
        <title>The Genome Sequence of Cryptococcus pinus CBS10737.</title>
        <authorList>
            <consortium name="The Broad Institute Genome Sequencing Platform"/>
            <person name="Cuomo C."/>
            <person name="Litvintseva A."/>
            <person name="Chen Y."/>
            <person name="Heitman J."/>
            <person name="Sun S."/>
            <person name="Springer D."/>
            <person name="Dromer F."/>
            <person name="Young S.K."/>
            <person name="Zeng Q."/>
            <person name="Gargeya S."/>
            <person name="Fitzgerald M."/>
            <person name="Abouelleil A."/>
            <person name="Alvarado L."/>
            <person name="Berlin A.M."/>
            <person name="Chapman S.B."/>
            <person name="Dewar J."/>
            <person name="Goldberg J."/>
            <person name="Griggs A."/>
            <person name="Gujja S."/>
            <person name="Hansen M."/>
            <person name="Howarth C."/>
            <person name="Imamovic A."/>
            <person name="Larimer J."/>
            <person name="McCowan C."/>
            <person name="Murphy C."/>
            <person name="Pearson M."/>
            <person name="Priest M."/>
            <person name="Roberts A."/>
            <person name="Saif S."/>
            <person name="Shea T."/>
            <person name="Sykes S."/>
            <person name="Wortman J."/>
            <person name="Nusbaum C."/>
            <person name="Birren B."/>
        </authorList>
    </citation>
    <scope>NUCLEOTIDE SEQUENCE [LARGE SCALE GENOMIC DNA]</scope>
    <source>
        <strain evidence="2">CBS 10737</strain>
    </source>
</reference>
<feature type="compositionally biased region" description="Low complexity" evidence="1">
    <location>
        <begin position="789"/>
        <end position="799"/>
    </location>
</feature>
<feature type="compositionally biased region" description="Acidic residues" evidence="1">
    <location>
        <begin position="129"/>
        <end position="147"/>
    </location>
</feature>
<feature type="region of interest" description="Disordered" evidence="1">
    <location>
        <begin position="751"/>
        <end position="843"/>
    </location>
</feature>
<dbReference type="Proteomes" id="UP000094020">
    <property type="component" value="Chromosome 2"/>
</dbReference>
<reference evidence="3" key="4">
    <citation type="submission" date="2024-02" db="EMBL/GenBank/DDBJ databases">
        <title>Comparative genomics of Cryptococcus and Kwoniella reveals pathogenesis evolution and contrasting modes of karyotype evolution via chromosome fusion or intercentromeric recombination.</title>
        <authorList>
            <person name="Coelho M.A."/>
            <person name="David-Palma M."/>
            <person name="Shea T."/>
            <person name="Bowers K."/>
            <person name="McGinley-Smith S."/>
            <person name="Mohammad A.W."/>
            <person name="Gnirke A."/>
            <person name="Yurkov A.M."/>
            <person name="Nowrousian M."/>
            <person name="Sun S."/>
            <person name="Cuomo C.A."/>
            <person name="Heitman J."/>
        </authorList>
    </citation>
    <scope>NUCLEOTIDE SEQUENCE</scope>
    <source>
        <strain evidence="3">CBS 10737</strain>
    </source>
</reference>
<gene>
    <name evidence="2" type="ORF">I206_06835</name>
    <name evidence="3" type="ORF">I206_102072</name>
</gene>
<feature type="compositionally biased region" description="Basic and acidic residues" evidence="1">
    <location>
        <begin position="376"/>
        <end position="389"/>
    </location>
</feature>
<feature type="region of interest" description="Disordered" evidence="1">
    <location>
        <begin position="365"/>
        <end position="446"/>
    </location>
</feature>
<feature type="region of interest" description="Disordered" evidence="1">
    <location>
        <begin position="262"/>
        <end position="329"/>
    </location>
</feature>
<feature type="compositionally biased region" description="Polar residues" evidence="1">
    <location>
        <begin position="216"/>
        <end position="230"/>
    </location>
</feature>
<feature type="region of interest" description="Disordered" evidence="1">
    <location>
        <begin position="175"/>
        <end position="250"/>
    </location>
</feature>
<evidence type="ECO:0000313" key="4">
    <source>
        <dbReference type="Proteomes" id="UP000094020"/>
    </source>
</evidence>
<dbReference type="OrthoDB" id="10690816at2759"/>
<evidence type="ECO:0000313" key="3">
    <source>
        <dbReference type="EMBL" id="WWC68149.1"/>
    </source>
</evidence>
<evidence type="ECO:0000256" key="1">
    <source>
        <dbReference type="SAM" id="MobiDB-lite"/>
    </source>
</evidence>
<reference evidence="3" key="2">
    <citation type="submission" date="2013-07" db="EMBL/GenBank/DDBJ databases">
        <authorList>
            <consortium name="The Broad Institute Genome Sequencing Platform"/>
            <person name="Cuomo C."/>
            <person name="Litvintseva A."/>
            <person name="Chen Y."/>
            <person name="Heitman J."/>
            <person name="Sun S."/>
            <person name="Springer D."/>
            <person name="Dromer F."/>
            <person name="Young S.K."/>
            <person name="Zeng Q."/>
            <person name="Gargeya S."/>
            <person name="Fitzgerald M."/>
            <person name="Abouelleil A."/>
            <person name="Alvarado L."/>
            <person name="Berlin A.M."/>
            <person name="Chapman S.B."/>
            <person name="Dewar J."/>
            <person name="Goldberg J."/>
            <person name="Griggs A."/>
            <person name="Gujja S."/>
            <person name="Hansen M."/>
            <person name="Howarth C."/>
            <person name="Imamovic A."/>
            <person name="Larimer J."/>
            <person name="McCowan C."/>
            <person name="Murphy C."/>
            <person name="Pearson M."/>
            <person name="Priest M."/>
            <person name="Roberts A."/>
            <person name="Saif S."/>
            <person name="Shea T."/>
            <person name="Sykes S."/>
            <person name="Wortman J."/>
            <person name="Nusbaum C."/>
            <person name="Birren B."/>
        </authorList>
    </citation>
    <scope>NUCLEOTIDE SEQUENCE</scope>
    <source>
        <strain evidence="3">CBS 10737</strain>
    </source>
</reference>
<feature type="compositionally biased region" description="Basic and acidic residues" evidence="1">
    <location>
        <begin position="428"/>
        <end position="445"/>
    </location>
</feature>